<evidence type="ECO:0000313" key="10">
    <source>
        <dbReference type="EMBL" id="KAL2507395.1"/>
    </source>
</evidence>
<dbReference type="InterPro" id="IPR036881">
    <property type="entry name" value="Glyco_hydro_3_C_sf"/>
</dbReference>
<evidence type="ECO:0000256" key="3">
    <source>
        <dbReference type="ARBA" id="ARBA00012744"/>
    </source>
</evidence>
<dbReference type="Proteomes" id="UP001604277">
    <property type="component" value="Unassembled WGS sequence"/>
</dbReference>
<evidence type="ECO:0000256" key="4">
    <source>
        <dbReference type="ARBA" id="ARBA00022729"/>
    </source>
</evidence>
<feature type="chain" id="PRO_5044864842" description="beta-glucosidase" evidence="7">
    <location>
        <begin position="19"/>
        <end position="509"/>
    </location>
</feature>
<dbReference type="Pfam" id="PF00933">
    <property type="entry name" value="Glyco_hydro_3"/>
    <property type="match status" value="2"/>
</dbReference>
<evidence type="ECO:0000256" key="7">
    <source>
        <dbReference type="SAM" id="SignalP"/>
    </source>
</evidence>
<dbReference type="Gene3D" id="3.20.20.300">
    <property type="entry name" value="Glycoside hydrolase, family 3, N-terminal domain"/>
    <property type="match status" value="2"/>
</dbReference>
<dbReference type="InterPro" id="IPR002772">
    <property type="entry name" value="Glyco_hydro_3_C"/>
</dbReference>
<evidence type="ECO:0000256" key="2">
    <source>
        <dbReference type="ARBA" id="ARBA00005336"/>
    </source>
</evidence>
<proteinExistence type="inferred from homology"/>
<dbReference type="Gene3D" id="3.40.50.1700">
    <property type="entry name" value="Glycoside hydrolase family 3 C-terminal domain"/>
    <property type="match status" value="1"/>
</dbReference>
<evidence type="ECO:0000313" key="11">
    <source>
        <dbReference type="Proteomes" id="UP001604277"/>
    </source>
</evidence>
<dbReference type="PANTHER" id="PTHR30620">
    <property type="entry name" value="PERIPLASMIC BETA-GLUCOSIDASE-RELATED"/>
    <property type="match status" value="1"/>
</dbReference>
<dbReference type="SUPFAM" id="SSF51445">
    <property type="entry name" value="(Trans)glycosidases"/>
    <property type="match status" value="1"/>
</dbReference>
<keyword evidence="4 7" id="KW-0732">Signal</keyword>
<feature type="domain" description="Glycoside hydrolase family 3 N-terminal" evidence="8">
    <location>
        <begin position="124"/>
        <end position="277"/>
    </location>
</feature>
<dbReference type="InterPro" id="IPR001764">
    <property type="entry name" value="Glyco_hydro_3_N"/>
</dbReference>
<evidence type="ECO:0000256" key="1">
    <source>
        <dbReference type="ARBA" id="ARBA00000448"/>
    </source>
</evidence>
<protein>
    <recommendedName>
        <fullName evidence="3">beta-glucosidase</fullName>
        <ecNumber evidence="3">3.2.1.21</ecNumber>
    </recommendedName>
</protein>
<comment type="caution">
    <text evidence="10">The sequence shown here is derived from an EMBL/GenBank/DDBJ whole genome shotgun (WGS) entry which is preliminary data.</text>
</comment>
<comment type="catalytic activity">
    <reaction evidence="1">
        <text>Hydrolysis of terminal, non-reducing beta-D-glucosyl residues with release of beta-D-glucose.</text>
        <dbReference type="EC" id="3.2.1.21"/>
    </reaction>
</comment>
<dbReference type="PANTHER" id="PTHR30620:SF16">
    <property type="entry name" value="LYSOSOMAL BETA GLUCOSIDASE"/>
    <property type="match status" value="1"/>
</dbReference>
<dbReference type="EMBL" id="JBFOLJ010000009">
    <property type="protein sequence ID" value="KAL2507395.1"/>
    <property type="molecule type" value="Genomic_DNA"/>
</dbReference>
<evidence type="ECO:0000259" key="9">
    <source>
        <dbReference type="Pfam" id="PF01915"/>
    </source>
</evidence>
<keyword evidence="5 10" id="KW-0378">Hydrolase</keyword>
<feature type="signal peptide" evidence="7">
    <location>
        <begin position="1"/>
        <end position="18"/>
    </location>
</feature>
<comment type="similarity">
    <text evidence="2">Belongs to the glycosyl hydrolase 3 family.</text>
</comment>
<dbReference type="SUPFAM" id="SSF52279">
    <property type="entry name" value="Beta-D-glucan exohydrolase, C-terminal domain"/>
    <property type="match status" value="1"/>
</dbReference>
<keyword evidence="6" id="KW-0326">Glycosidase</keyword>
<dbReference type="Pfam" id="PF01915">
    <property type="entry name" value="Glyco_hydro_3_C"/>
    <property type="match status" value="1"/>
</dbReference>
<reference evidence="11" key="1">
    <citation type="submission" date="2024-07" db="EMBL/GenBank/DDBJ databases">
        <title>Two chromosome-level genome assemblies of Korean endemic species Abeliophyllum distichum and Forsythia ovata (Oleaceae).</title>
        <authorList>
            <person name="Jang H."/>
        </authorList>
    </citation>
    <scope>NUCLEOTIDE SEQUENCE [LARGE SCALE GENOMIC DNA]</scope>
</reference>
<feature type="domain" description="Glycoside hydrolase family 3 C-terminal" evidence="9">
    <location>
        <begin position="309"/>
        <end position="499"/>
    </location>
</feature>
<evidence type="ECO:0000259" key="8">
    <source>
        <dbReference type="Pfam" id="PF00933"/>
    </source>
</evidence>
<gene>
    <name evidence="10" type="ORF">Fot_31042</name>
</gene>
<dbReference type="AlphaFoldDB" id="A0ABD1T447"/>
<dbReference type="InterPro" id="IPR036962">
    <property type="entry name" value="Glyco_hydro_3_N_sf"/>
</dbReference>
<dbReference type="InterPro" id="IPR017853">
    <property type="entry name" value="GH"/>
</dbReference>
<dbReference type="FunFam" id="3.40.50.1700:FF:000002">
    <property type="entry name" value="Glycosyl hydrolase family protein"/>
    <property type="match status" value="1"/>
</dbReference>
<keyword evidence="11" id="KW-1185">Reference proteome</keyword>
<dbReference type="InterPro" id="IPR051915">
    <property type="entry name" value="Cellulose_Degrad_GH3"/>
</dbReference>
<organism evidence="10 11">
    <name type="scientific">Forsythia ovata</name>
    <dbReference type="NCBI Taxonomy" id="205694"/>
    <lineage>
        <taxon>Eukaryota</taxon>
        <taxon>Viridiplantae</taxon>
        <taxon>Streptophyta</taxon>
        <taxon>Embryophyta</taxon>
        <taxon>Tracheophyta</taxon>
        <taxon>Spermatophyta</taxon>
        <taxon>Magnoliopsida</taxon>
        <taxon>eudicotyledons</taxon>
        <taxon>Gunneridae</taxon>
        <taxon>Pentapetalae</taxon>
        <taxon>asterids</taxon>
        <taxon>lamiids</taxon>
        <taxon>Lamiales</taxon>
        <taxon>Oleaceae</taxon>
        <taxon>Forsythieae</taxon>
        <taxon>Forsythia</taxon>
    </lineage>
</organism>
<evidence type="ECO:0000256" key="6">
    <source>
        <dbReference type="ARBA" id="ARBA00023295"/>
    </source>
</evidence>
<accession>A0ABD1T447</accession>
<dbReference type="EC" id="3.2.1.21" evidence="3"/>
<name>A0ABD1T447_9LAMI</name>
<evidence type="ECO:0000256" key="5">
    <source>
        <dbReference type="ARBA" id="ARBA00022801"/>
    </source>
</evidence>
<sequence>MLMTVLVLFFFSTAAAEAEYLKYKDLEQPLKDRIKDLLRRMTPEEKIGQMTQIDIKVASPEIMEKYFIGSILVGGGNELPPKASAETWINMVNEFQRGALSTRLGIPIIIGTDAVHGQKQCLRTNVAACAKHFVGDGGTMNGIDENNTVIDLDGLLRIHMPAYLDAISKGVATVMISYSSWNGKKMHANYDLITGYLKKELKFKGFVISDSEGIDKITYPPHANYTYSVQEGIHAGIDMVMVPEKFIEFINVLTFLVKEKFIPISRINDAVERILRVKFLLGLFENPMADLNLVNQLGSQEHRELAREAKAQKILVAGSHANNIGYQCGGWTIEWPGLSGNSTIGTTILTAVKNTVDPLTEVIYNENPDREFLKSKHFSYAVVVVGELAYSETVGGNMNLTIAEPGYDTITNVCEVVKCVVLIISGRPVVIEPYLENLDALVAAWLPGTEGQGIADVLFGDYGFTGKLARTWFRTVDQLPMNVGDQDYDPLFPFGYGLTTTPTEPLAAQ</sequence>
<feature type="domain" description="Glycoside hydrolase family 3 N-terminal" evidence="8">
    <location>
        <begin position="44"/>
        <end position="123"/>
    </location>
</feature>
<dbReference type="GO" id="GO:0008422">
    <property type="term" value="F:beta-glucosidase activity"/>
    <property type="evidence" value="ECO:0007669"/>
    <property type="project" value="UniProtKB-EC"/>
</dbReference>